<gene>
    <name evidence="6" type="primary">BUD6</name>
    <name evidence="6" type="ORF">HETSPECPRED_004767</name>
</gene>
<feature type="domain" description="Actin interacting protein 3 C-terminal" evidence="5">
    <location>
        <begin position="539"/>
        <end position="987"/>
    </location>
</feature>
<feature type="compositionally biased region" description="Low complexity" evidence="3">
    <location>
        <begin position="179"/>
        <end position="193"/>
    </location>
</feature>
<evidence type="ECO:0000259" key="5">
    <source>
        <dbReference type="SMART" id="SM00806"/>
    </source>
</evidence>
<feature type="compositionally biased region" description="Basic and acidic residues" evidence="3">
    <location>
        <begin position="1049"/>
        <end position="1066"/>
    </location>
</feature>
<feature type="region of interest" description="Disordered" evidence="3">
    <location>
        <begin position="977"/>
        <end position="1070"/>
    </location>
</feature>
<feature type="transmembrane region" description="Helical" evidence="4">
    <location>
        <begin position="1273"/>
        <end position="1293"/>
    </location>
</feature>
<dbReference type="OrthoDB" id="783096at2759"/>
<dbReference type="Pfam" id="PF23153">
    <property type="entry name" value="Aip3p_Bud6_N"/>
    <property type="match status" value="1"/>
</dbReference>
<feature type="region of interest" description="Disordered" evidence="3">
    <location>
        <begin position="387"/>
        <end position="469"/>
    </location>
</feature>
<dbReference type="InterPro" id="IPR022782">
    <property type="entry name" value="AIP3-like_C"/>
</dbReference>
<dbReference type="InterPro" id="IPR005613">
    <property type="entry name" value="AIP3_C"/>
</dbReference>
<reference evidence="6" key="1">
    <citation type="submission" date="2021-03" db="EMBL/GenBank/DDBJ databases">
        <authorList>
            <person name="Tagirdzhanova G."/>
        </authorList>
    </citation>
    <scope>NUCLEOTIDE SEQUENCE</scope>
</reference>
<proteinExistence type="predicted"/>
<keyword evidence="1 2" id="KW-0175">Coiled coil</keyword>
<feature type="compositionally biased region" description="Polar residues" evidence="3">
    <location>
        <begin position="1"/>
        <end position="30"/>
    </location>
</feature>
<organism evidence="6 7">
    <name type="scientific">Heterodermia speciosa</name>
    <dbReference type="NCBI Taxonomy" id="116794"/>
    <lineage>
        <taxon>Eukaryota</taxon>
        <taxon>Fungi</taxon>
        <taxon>Dikarya</taxon>
        <taxon>Ascomycota</taxon>
        <taxon>Pezizomycotina</taxon>
        <taxon>Lecanoromycetes</taxon>
        <taxon>OSLEUM clade</taxon>
        <taxon>Lecanoromycetidae</taxon>
        <taxon>Caliciales</taxon>
        <taxon>Physciaceae</taxon>
        <taxon>Heterodermia</taxon>
    </lineage>
</organism>
<dbReference type="InterPro" id="IPR051825">
    <property type="entry name" value="SRCIN1"/>
</dbReference>
<feature type="region of interest" description="Disordered" evidence="3">
    <location>
        <begin position="1"/>
        <end position="55"/>
    </location>
</feature>
<feature type="compositionally biased region" description="Low complexity" evidence="3">
    <location>
        <begin position="1011"/>
        <end position="1022"/>
    </location>
</feature>
<feature type="coiled-coil region" evidence="2">
    <location>
        <begin position="851"/>
        <end position="878"/>
    </location>
</feature>
<evidence type="ECO:0000256" key="4">
    <source>
        <dbReference type="SAM" id="Phobius"/>
    </source>
</evidence>
<feature type="compositionally biased region" description="Polar residues" evidence="3">
    <location>
        <begin position="46"/>
        <end position="55"/>
    </location>
</feature>
<dbReference type="GO" id="GO:0051286">
    <property type="term" value="C:cell tip"/>
    <property type="evidence" value="ECO:0007669"/>
    <property type="project" value="TreeGrafter"/>
</dbReference>
<keyword evidence="4" id="KW-0812">Transmembrane</keyword>
<feature type="region of interest" description="Disordered" evidence="3">
    <location>
        <begin position="164"/>
        <end position="374"/>
    </location>
</feature>
<keyword evidence="4" id="KW-0472">Membrane</keyword>
<keyword evidence="4" id="KW-1133">Transmembrane helix</keyword>
<feature type="compositionally biased region" description="Polar residues" evidence="3">
    <location>
        <begin position="261"/>
        <end position="286"/>
    </location>
</feature>
<dbReference type="PANTHER" id="PTHR22741:SF10">
    <property type="entry name" value="COILED-COIL DOMAIN-CONTAINING PROTEIN CG32809"/>
    <property type="match status" value="1"/>
</dbReference>
<evidence type="ECO:0000256" key="1">
    <source>
        <dbReference type="ARBA" id="ARBA00023054"/>
    </source>
</evidence>
<dbReference type="Pfam" id="PF03915">
    <property type="entry name" value="AIP3"/>
    <property type="match status" value="1"/>
</dbReference>
<dbReference type="GO" id="GO:0005737">
    <property type="term" value="C:cytoplasm"/>
    <property type="evidence" value="ECO:0007669"/>
    <property type="project" value="TreeGrafter"/>
</dbReference>
<feature type="compositionally biased region" description="Basic and acidic residues" evidence="3">
    <location>
        <begin position="442"/>
        <end position="458"/>
    </location>
</feature>
<dbReference type="Gene3D" id="1.20.58.1540">
    <property type="entry name" value="Actin interacting protein 3, C-terminal domain"/>
    <property type="match status" value="1"/>
</dbReference>
<dbReference type="GO" id="GO:0005519">
    <property type="term" value="F:cytoskeletal regulatory protein binding"/>
    <property type="evidence" value="ECO:0007669"/>
    <property type="project" value="InterPro"/>
</dbReference>
<evidence type="ECO:0000313" key="6">
    <source>
        <dbReference type="EMBL" id="CAF9904726.1"/>
    </source>
</evidence>
<dbReference type="Proteomes" id="UP000664521">
    <property type="component" value="Unassembled WGS sequence"/>
</dbReference>
<dbReference type="GO" id="GO:0030010">
    <property type="term" value="P:establishment of cell polarity"/>
    <property type="evidence" value="ECO:0007669"/>
    <property type="project" value="TreeGrafter"/>
</dbReference>
<name>A0A8H3EDB0_9LECA</name>
<dbReference type="EMBL" id="CAJPDS010000003">
    <property type="protein sequence ID" value="CAF9904726.1"/>
    <property type="molecule type" value="Genomic_DNA"/>
</dbReference>
<feature type="compositionally biased region" description="Low complexity" evidence="3">
    <location>
        <begin position="406"/>
        <end position="424"/>
    </location>
</feature>
<protein>
    <submittedName>
        <fullName evidence="6">Bud site selection protein 6</fullName>
    </submittedName>
</protein>
<feature type="compositionally biased region" description="Basic and acidic residues" evidence="3">
    <location>
        <begin position="977"/>
        <end position="1007"/>
    </location>
</feature>
<feature type="compositionally biased region" description="Low complexity" evidence="3">
    <location>
        <begin position="31"/>
        <end position="45"/>
    </location>
</feature>
<comment type="caution">
    <text evidence="6">The sequence shown here is derived from an EMBL/GenBank/DDBJ whole genome shotgun (WGS) entry which is preliminary data.</text>
</comment>
<accession>A0A8H3EDB0</accession>
<dbReference type="SMART" id="SM00806">
    <property type="entry name" value="AIP3"/>
    <property type="match status" value="1"/>
</dbReference>
<keyword evidence="7" id="KW-1185">Reference proteome</keyword>
<evidence type="ECO:0000256" key="2">
    <source>
        <dbReference type="SAM" id="Coils"/>
    </source>
</evidence>
<evidence type="ECO:0000256" key="3">
    <source>
        <dbReference type="SAM" id="MobiDB-lite"/>
    </source>
</evidence>
<dbReference type="InterPro" id="IPR056279">
    <property type="entry name" value="Aip3p_Bud6_N"/>
</dbReference>
<dbReference type="PANTHER" id="PTHR22741">
    <property type="entry name" value="P140CAP/SNIP-RELATED"/>
    <property type="match status" value="1"/>
</dbReference>
<evidence type="ECO:0000313" key="7">
    <source>
        <dbReference type="Proteomes" id="UP000664521"/>
    </source>
</evidence>
<sequence>MQTLSNSQRSTQRRSPAVENPSQSVNSSQAAPGTRSSSGSARSSTYKGRNPSQQLSQIEKSVTHLLIATKQLLETLTQWSRHTASEGQVSDVYVRLGYEFNIACRAFTVIGVETADLGPVPELLRAILEETLSQEASPASLDRFLPRIRDIIITLLHGLKRKQQKLRAKQGKDNPADRSLSSAGSSGSLNTGLAQMLEDVPAPRRSGTKGTEKRVGSGSTFSEDSQAGDPYTGDENGSSRFIPDAQPTRQNSGGLPREASNRTGNSENSASQAVPSNHSSYSTPVLQETLAPPSHPAPSRNEQPQRESALYAAPPPPPPKQQDALAALQRGGDLERRASRRYSAYQISKHLGASPNGVPMLPPAQNSPIPNRGRDVRESMNAVRVRGSGLHGRQKSIVRDPSPAKSEILSSRISEESSQSSGSIKFNTPAEIGPDDSPVAKTPEDMLRKPDARIDGDPPKLAATLTGPPVDDMGAVPMYDISESDDAVLFNEQISHGSSVPANSTATLGARVPASISPPQSQQFIPEQSPQPGKELTLFLQYKSKIKKFVLSEGATDLSIARLQLAFIEKFAWNTHSNGNDLPEIYIQDPVSGVRHELEDLSDVKDRSVLVLNIEALDEVKRHIDEGLGGLRRMVEGVRTVIDGQQSIMQQVSEQQQSTTTELTRLNTGQVKVPSRIMSFDKPKSNGVIRSSSFPKSSMNQLSGVHSLRQDLAVVRQTFSSMVSDLNTSMTSVNAKASAIKAMAISGVVPSLDSSTGRAYVNTGKKALGEDSEKIVNRVDDLQDIVEDLRKDVVSRGVRPLPRQLETVGKNISVATLELKKMQEFLKREKPIWTKIWEKELQLVCTDRDLLTMQEDLAADLEDDLEKATQTFALVEQATKQQNLQSSQGGPHNLRATSRGLNAIATDQDVDPRKAKDGVLGEVRALRPNHETRLEAIERAEKARQKELESRREGEFTKELGNFVEEGKLKKSGGFEEAERLRKAKDEKNRRDAWEKQQEMSRGRETEGTSAPAPATAQIDAASLADKAASRETETAVVEPTAPGTPEVGDSHEAVDDAKSDTDPAPDKFLCPPRYIKTRVRSMKPRSSLSLVPLSLLLLITSWPAQTEAKDLPSPWPREPSFKMDLPSPVSHVDKGHSDPRKIARAGEPVGVRKMSGDESEMFFMEYWQIDTKLGDADILPYRDRNRQIVRNRAPDLVESTVLGLQNASIPHILEAPFALHTERRTMSNPLLRRLPQALVMWAAVGKSNLALNKSLVANRGTQAAPALREGGVVYLAMFVLVSAVSVLTQFHITKFAEGKRRAKFNGHRDGQSYSDRFATDVN</sequence>